<dbReference type="AlphaFoldDB" id="A0AAD5CGU5"/>
<name>A0AAD5CGU5_AMBAR</name>
<organism evidence="1 2">
    <name type="scientific">Ambrosia artemisiifolia</name>
    <name type="common">Common ragweed</name>
    <dbReference type="NCBI Taxonomy" id="4212"/>
    <lineage>
        <taxon>Eukaryota</taxon>
        <taxon>Viridiplantae</taxon>
        <taxon>Streptophyta</taxon>
        <taxon>Embryophyta</taxon>
        <taxon>Tracheophyta</taxon>
        <taxon>Spermatophyta</taxon>
        <taxon>Magnoliopsida</taxon>
        <taxon>eudicotyledons</taxon>
        <taxon>Gunneridae</taxon>
        <taxon>Pentapetalae</taxon>
        <taxon>asterids</taxon>
        <taxon>campanulids</taxon>
        <taxon>Asterales</taxon>
        <taxon>Asteraceae</taxon>
        <taxon>Asteroideae</taxon>
        <taxon>Heliantheae alliance</taxon>
        <taxon>Heliantheae</taxon>
        <taxon>Ambrosia</taxon>
    </lineage>
</organism>
<dbReference type="EMBL" id="JAMZMK010008180">
    <property type="protein sequence ID" value="KAI7741518.1"/>
    <property type="molecule type" value="Genomic_DNA"/>
</dbReference>
<protein>
    <recommendedName>
        <fullName evidence="3">Mediator of RNA polymerase II transcription subunit 9</fullName>
    </recommendedName>
</protein>
<dbReference type="InterPro" id="IPR038790">
    <property type="entry name" value="Med9_plant"/>
</dbReference>
<dbReference type="PANTHER" id="PTHR37188">
    <property type="entry name" value="MEDIATOR OF RNA POLYMERASE II TRANSCRIPTION SUBUNIT-RELATED"/>
    <property type="match status" value="1"/>
</dbReference>
<dbReference type="Proteomes" id="UP001206925">
    <property type="component" value="Unassembled WGS sequence"/>
</dbReference>
<dbReference type="PANTHER" id="PTHR37188:SF1">
    <property type="entry name" value="MEDIATOR OF RNA POLYMERASE II TRANSCRIPTION SUBUNIT-RELATED"/>
    <property type="match status" value="1"/>
</dbReference>
<dbReference type="GO" id="GO:0016592">
    <property type="term" value="C:mediator complex"/>
    <property type="evidence" value="ECO:0007669"/>
    <property type="project" value="InterPro"/>
</dbReference>
<gene>
    <name evidence="1" type="ORF">M8C21_022596</name>
</gene>
<comment type="caution">
    <text evidence="1">The sequence shown here is derived from an EMBL/GenBank/DDBJ whole genome shotgun (WGS) entry which is preliminary data.</text>
</comment>
<sequence length="78" mass="9001">MRLRMEPEINILIHCELSSNFEKCQQLLNTISGSIATKAATVEGQKHKVEEADQMLNQRRELMAKYRNSVEELTKPDL</sequence>
<evidence type="ECO:0008006" key="3">
    <source>
        <dbReference type="Google" id="ProtNLM"/>
    </source>
</evidence>
<proteinExistence type="predicted"/>
<evidence type="ECO:0000313" key="1">
    <source>
        <dbReference type="EMBL" id="KAI7741518.1"/>
    </source>
</evidence>
<reference evidence="1" key="1">
    <citation type="submission" date="2022-06" db="EMBL/GenBank/DDBJ databases">
        <title>Uncovering the hologenomic basis of an extraordinary plant invasion.</title>
        <authorList>
            <person name="Bieker V.C."/>
            <person name="Martin M.D."/>
            <person name="Gilbert T."/>
            <person name="Hodgins K."/>
            <person name="Battlay P."/>
            <person name="Petersen B."/>
            <person name="Wilson J."/>
        </authorList>
    </citation>
    <scope>NUCLEOTIDE SEQUENCE</scope>
    <source>
        <strain evidence="1">AA19_3_7</strain>
        <tissue evidence="1">Leaf</tissue>
    </source>
</reference>
<keyword evidence="2" id="KW-1185">Reference proteome</keyword>
<evidence type="ECO:0000313" key="2">
    <source>
        <dbReference type="Proteomes" id="UP001206925"/>
    </source>
</evidence>
<accession>A0AAD5CGU5</accession>